<feature type="transmembrane region" description="Helical" evidence="1">
    <location>
        <begin position="414"/>
        <end position="437"/>
    </location>
</feature>
<keyword evidence="1" id="KW-0472">Membrane</keyword>
<feature type="transmembrane region" description="Helical" evidence="1">
    <location>
        <begin position="6"/>
        <end position="39"/>
    </location>
</feature>
<organism evidence="2 3">
    <name type="scientific">Flavonifractor plautii</name>
    <name type="common">Fusobacterium plautii</name>
    <dbReference type="NCBI Taxonomy" id="292800"/>
    <lineage>
        <taxon>Bacteria</taxon>
        <taxon>Bacillati</taxon>
        <taxon>Bacillota</taxon>
        <taxon>Clostridia</taxon>
        <taxon>Eubacteriales</taxon>
        <taxon>Oscillospiraceae</taxon>
        <taxon>Flavonifractor</taxon>
    </lineage>
</organism>
<proteinExistence type="predicted"/>
<feature type="transmembrane region" description="Helical" evidence="1">
    <location>
        <begin position="336"/>
        <end position="364"/>
    </location>
</feature>
<dbReference type="InterPro" id="IPR003474">
    <property type="entry name" value="Glcn_transporter"/>
</dbReference>
<feature type="transmembrane region" description="Helical" evidence="1">
    <location>
        <begin position="293"/>
        <end position="316"/>
    </location>
</feature>
<dbReference type="PANTHER" id="PTHR30354">
    <property type="entry name" value="GNT FAMILY GLUCONATE TRANSPORTER"/>
    <property type="match status" value="1"/>
</dbReference>
<dbReference type="AlphaFoldDB" id="A0AAW6C3F0"/>
<feature type="transmembrane region" description="Helical" evidence="1">
    <location>
        <begin position="185"/>
        <end position="208"/>
    </location>
</feature>
<feature type="transmembrane region" description="Helical" evidence="1">
    <location>
        <begin position="260"/>
        <end position="281"/>
    </location>
</feature>
<feature type="transmembrane region" description="Helical" evidence="1">
    <location>
        <begin position="145"/>
        <end position="165"/>
    </location>
</feature>
<reference evidence="2" key="1">
    <citation type="submission" date="2023-01" db="EMBL/GenBank/DDBJ databases">
        <title>Human gut microbiome strain richness.</title>
        <authorList>
            <person name="Chen-Liaw A."/>
        </authorList>
    </citation>
    <scope>NUCLEOTIDE SEQUENCE</scope>
    <source>
        <strain evidence="2">2225st1_A6_2225SCRN_200828</strain>
    </source>
</reference>
<evidence type="ECO:0000256" key="1">
    <source>
        <dbReference type="SAM" id="Phobius"/>
    </source>
</evidence>
<dbReference type="GO" id="GO:0005886">
    <property type="term" value="C:plasma membrane"/>
    <property type="evidence" value="ECO:0007669"/>
    <property type="project" value="TreeGrafter"/>
</dbReference>
<keyword evidence="1" id="KW-0812">Transmembrane</keyword>
<sequence>MNIVGLLGIVAALVALIVMVYKGLHVLIAGTIAALLVAITNGLGAVDGYSVVYLGGVGGFVVSNLAIYLWGGIFGELYNASGAARSIAHAISRLFKGKKEHTSVLTSILIIFVAGVLMSYGGISGIVLMMVLMPLTLEIIKESRIPRYMAPGILLGALATAALAMPGSPQIQNSGPIQYLGTTSMAAAIPGFIGGAVVIVLNIVYLNYAANREISAGRVYVDAEFDESMRVKSNEDLPNPIMALLPLIVTFMLFNFMKLYIGFSIIIGILTALVCFWRYLGGVKLVMGVLGKGVAAACVLCLSSGALAGFGTVVQATETFGQFSIALTNIQGPPLFIVMIAIMLVTAICGSGPAAIGASLPMFYDTFVSMGVSMSAVHRIAAFSATTLDTLPTNAGFIAAAGLARSEAKDSYKYVGMCTVVNTTIATAVVTLLLTLFPGLA</sequence>
<gene>
    <name evidence="2" type="ORF">PND83_05180</name>
</gene>
<evidence type="ECO:0000313" key="3">
    <source>
        <dbReference type="Proteomes" id="UP001211006"/>
    </source>
</evidence>
<feature type="transmembrane region" description="Helical" evidence="1">
    <location>
        <begin position="237"/>
        <end position="254"/>
    </location>
</feature>
<dbReference type="PANTHER" id="PTHR30354:SF7">
    <property type="entry name" value="BLL7963 PROTEIN"/>
    <property type="match status" value="1"/>
</dbReference>
<dbReference type="GO" id="GO:0015128">
    <property type="term" value="F:gluconate transmembrane transporter activity"/>
    <property type="evidence" value="ECO:0007669"/>
    <property type="project" value="InterPro"/>
</dbReference>
<protein>
    <submittedName>
        <fullName evidence="2">GntP family permease</fullName>
    </submittedName>
</protein>
<dbReference type="EMBL" id="JAQLWO010000004">
    <property type="protein sequence ID" value="MDB7905358.1"/>
    <property type="molecule type" value="Genomic_DNA"/>
</dbReference>
<name>A0AAW6C3F0_FLAPL</name>
<accession>A0AAW6C3F0</accession>
<feature type="transmembrane region" description="Helical" evidence="1">
    <location>
        <begin position="51"/>
        <end position="71"/>
    </location>
</feature>
<feature type="transmembrane region" description="Helical" evidence="1">
    <location>
        <begin position="104"/>
        <end position="133"/>
    </location>
</feature>
<dbReference type="RefSeq" id="WP_055179314.1">
    <property type="nucleotide sequence ID" value="NZ_BAABZG010000001.1"/>
</dbReference>
<comment type="caution">
    <text evidence="2">The sequence shown here is derived from an EMBL/GenBank/DDBJ whole genome shotgun (WGS) entry which is preliminary data.</text>
</comment>
<evidence type="ECO:0000313" key="2">
    <source>
        <dbReference type="EMBL" id="MDB7905358.1"/>
    </source>
</evidence>
<dbReference type="Proteomes" id="UP001211006">
    <property type="component" value="Unassembled WGS sequence"/>
</dbReference>
<keyword evidence="1" id="KW-1133">Transmembrane helix</keyword>